<organism evidence="2 3">
    <name type="scientific">Rhizoctonia solani</name>
    <dbReference type="NCBI Taxonomy" id="456999"/>
    <lineage>
        <taxon>Eukaryota</taxon>
        <taxon>Fungi</taxon>
        <taxon>Dikarya</taxon>
        <taxon>Basidiomycota</taxon>
        <taxon>Agaricomycotina</taxon>
        <taxon>Agaricomycetes</taxon>
        <taxon>Cantharellales</taxon>
        <taxon>Ceratobasidiaceae</taxon>
        <taxon>Rhizoctonia</taxon>
    </lineage>
</organism>
<gene>
    <name evidence="2" type="ORF">RDB_LOCUS53392</name>
</gene>
<proteinExistence type="predicted"/>
<comment type="caution">
    <text evidence="2">The sequence shown here is derived from an EMBL/GenBank/DDBJ whole genome shotgun (WGS) entry which is preliminary data.</text>
</comment>
<name>A0A8H3AXJ5_9AGAM</name>
<feature type="region of interest" description="Disordered" evidence="1">
    <location>
        <begin position="212"/>
        <end position="270"/>
    </location>
</feature>
<evidence type="ECO:0000256" key="1">
    <source>
        <dbReference type="SAM" id="MobiDB-lite"/>
    </source>
</evidence>
<evidence type="ECO:0000313" key="3">
    <source>
        <dbReference type="Proteomes" id="UP000663888"/>
    </source>
</evidence>
<evidence type="ECO:0008006" key="4">
    <source>
        <dbReference type="Google" id="ProtNLM"/>
    </source>
</evidence>
<protein>
    <recommendedName>
        <fullName evidence="4">HNH nuclease domain-containing protein</fullName>
    </recommendedName>
</protein>
<dbReference type="Proteomes" id="UP000663888">
    <property type="component" value="Unassembled WGS sequence"/>
</dbReference>
<dbReference type="EMBL" id="CAJMWX010001009">
    <property type="protein sequence ID" value="CAE6442909.1"/>
    <property type="molecule type" value="Genomic_DNA"/>
</dbReference>
<reference evidence="2" key="1">
    <citation type="submission" date="2021-01" db="EMBL/GenBank/DDBJ databases">
        <authorList>
            <person name="Kaushik A."/>
        </authorList>
    </citation>
    <scope>NUCLEOTIDE SEQUENCE</scope>
    <source>
        <strain evidence="2">AG4-R118</strain>
    </source>
</reference>
<evidence type="ECO:0000313" key="2">
    <source>
        <dbReference type="EMBL" id="CAE6442909.1"/>
    </source>
</evidence>
<dbReference type="AlphaFoldDB" id="A0A8H3AXJ5"/>
<feature type="compositionally biased region" description="Polar residues" evidence="1">
    <location>
        <begin position="249"/>
        <end position="260"/>
    </location>
</feature>
<sequence length="434" mass="48155">MASQTNAEITALSVGDLQLGEDNITDRDSDPMSTVPRSNNWWLQATSASHKTVTKADQEALEKASRLGRRCVLTGESRSVEMVHLIRKATKSGHWFPIRKSGWDYHFLPLALASDGDQCVISRKKFANDMSSDLNIYDHYLPPYDNLPKLRLHVHPYAVILNAYPKIRKWMEDERSLLPEPVSGYFIQIEFVYTTLTDLFKQHQSSGLSGYLLPSTSGGSDANTEASTPSVRKSQRHQPPTAAPGTRQDMGSSHSGSGAQDSFDDLFDGSKSDSERLWNASDKLSHKSLTASTSNHSHTPPKNIIPASVFDVSPLALDKAEITGWVAGVAHACGSDAPLEPGVDSSSEMEQYASEPARPPPTLDWHDWKSEFAPWWVLLPKRKERGVLSSNDWVEIRNRPPLTRRLESFQRIPIPTLLTVPAGDPISLDPPHFV</sequence>
<accession>A0A8H3AXJ5</accession>
<feature type="compositionally biased region" description="Polar residues" evidence="1">
    <location>
        <begin position="212"/>
        <end position="232"/>
    </location>
</feature>